<sequence length="67" mass="7453">FTISTALDAYLCGNQLAIPAVERHAVKVLKSKGAEIKDSDCFKKFLANNVELVPNMFYLMAVPEKIH</sequence>
<dbReference type="AlphaFoldDB" id="A0A8J2L2S6"/>
<organism evidence="1 2">
    <name type="scientific">Allacma fusca</name>
    <dbReference type="NCBI Taxonomy" id="39272"/>
    <lineage>
        <taxon>Eukaryota</taxon>
        <taxon>Metazoa</taxon>
        <taxon>Ecdysozoa</taxon>
        <taxon>Arthropoda</taxon>
        <taxon>Hexapoda</taxon>
        <taxon>Collembola</taxon>
        <taxon>Symphypleona</taxon>
        <taxon>Sminthuridae</taxon>
        <taxon>Allacma</taxon>
    </lineage>
</organism>
<protein>
    <submittedName>
        <fullName evidence="1">Uncharacterized protein</fullName>
    </submittedName>
</protein>
<evidence type="ECO:0000313" key="1">
    <source>
        <dbReference type="EMBL" id="CAG7825308.1"/>
    </source>
</evidence>
<proteinExistence type="predicted"/>
<keyword evidence="2" id="KW-1185">Reference proteome</keyword>
<name>A0A8J2L2S6_9HEXA</name>
<accession>A0A8J2L2S6</accession>
<feature type="non-terminal residue" evidence="1">
    <location>
        <position position="67"/>
    </location>
</feature>
<comment type="caution">
    <text evidence="1">The sequence shown here is derived from an EMBL/GenBank/DDBJ whole genome shotgun (WGS) entry which is preliminary data.</text>
</comment>
<reference evidence="1" key="1">
    <citation type="submission" date="2021-06" db="EMBL/GenBank/DDBJ databases">
        <authorList>
            <person name="Hodson N. C."/>
            <person name="Mongue J. A."/>
            <person name="Jaron S. K."/>
        </authorList>
    </citation>
    <scope>NUCLEOTIDE SEQUENCE</scope>
</reference>
<evidence type="ECO:0000313" key="2">
    <source>
        <dbReference type="Proteomes" id="UP000708208"/>
    </source>
</evidence>
<dbReference type="EMBL" id="CAJVCH010535715">
    <property type="protein sequence ID" value="CAG7825308.1"/>
    <property type="molecule type" value="Genomic_DNA"/>
</dbReference>
<dbReference type="Proteomes" id="UP000708208">
    <property type="component" value="Unassembled WGS sequence"/>
</dbReference>
<gene>
    <name evidence="1" type="ORF">AFUS01_LOCUS35425</name>
</gene>